<dbReference type="PROSITE" id="PS50893">
    <property type="entry name" value="ABC_TRANSPORTER_2"/>
    <property type="match status" value="1"/>
</dbReference>
<dbReference type="GO" id="GO:0005524">
    <property type="term" value="F:ATP binding"/>
    <property type="evidence" value="ECO:0007669"/>
    <property type="project" value="UniProtKB-KW"/>
</dbReference>
<comment type="caution">
    <text evidence="4">The sequence shown here is derived from an EMBL/GenBank/DDBJ whole genome shotgun (WGS) entry which is preliminary data.</text>
</comment>
<dbReference type="InterPro" id="IPR027417">
    <property type="entry name" value="P-loop_NTPase"/>
</dbReference>
<reference evidence="4 5" key="1">
    <citation type="submission" date="2024-09" db="EMBL/GenBank/DDBJ databases">
        <authorList>
            <person name="Sun Q."/>
            <person name="Mori K."/>
        </authorList>
    </citation>
    <scope>NUCLEOTIDE SEQUENCE [LARGE SCALE GENOMIC DNA]</scope>
    <source>
        <strain evidence="4 5">JCM 3324</strain>
    </source>
</reference>
<sequence length="283" mass="30317">MTVLSRPADSGPVLRAGEVAFIRDGRHLLSDISLTVHPGEHWALLGANGAGKSTLLALLGAVNHPSRGVVEVLGRTLGRVDVRELRSYLGHVNPRHAPDGPMRVRDVVLTGLTNTAALVPRWQPAREEAARADQLLAMLGMGDKAESRWPTLSQGERGRTLIARALMPRPRLLLLDEPATGLDLAAREQLLASIDALRARHASLATVLVTHHLEELPATTTHAMLLRDGRCLASGPVADVLTSELVSACFDHPVRLVRSDDGRWAARAARVPVAMPGEPVPAA</sequence>
<keyword evidence="5" id="KW-1185">Reference proteome</keyword>
<organism evidence="4 5">
    <name type="scientific">Nonomuraea salmonea</name>
    <dbReference type="NCBI Taxonomy" id="46181"/>
    <lineage>
        <taxon>Bacteria</taxon>
        <taxon>Bacillati</taxon>
        <taxon>Actinomycetota</taxon>
        <taxon>Actinomycetes</taxon>
        <taxon>Streptosporangiales</taxon>
        <taxon>Streptosporangiaceae</taxon>
        <taxon>Nonomuraea</taxon>
    </lineage>
</organism>
<feature type="domain" description="ABC transporter" evidence="3">
    <location>
        <begin position="14"/>
        <end position="253"/>
    </location>
</feature>
<proteinExistence type="predicted"/>
<evidence type="ECO:0000313" key="4">
    <source>
        <dbReference type="EMBL" id="MFB9475871.1"/>
    </source>
</evidence>
<dbReference type="SUPFAM" id="SSF52540">
    <property type="entry name" value="P-loop containing nucleoside triphosphate hydrolases"/>
    <property type="match status" value="1"/>
</dbReference>
<name>A0ABV5NZX5_9ACTN</name>
<dbReference type="InterPro" id="IPR003593">
    <property type="entry name" value="AAA+_ATPase"/>
</dbReference>
<dbReference type="Proteomes" id="UP001589568">
    <property type="component" value="Unassembled WGS sequence"/>
</dbReference>
<accession>A0ABV5NZX5</accession>
<protein>
    <submittedName>
        <fullName evidence="4">ABC transporter ATP-binding protein</fullName>
    </submittedName>
</protein>
<dbReference type="InterPro" id="IPR003439">
    <property type="entry name" value="ABC_transporter-like_ATP-bd"/>
</dbReference>
<dbReference type="PANTHER" id="PTHR42794:SF2">
    <property type="entry name" value="ABC TRANSPORTER ATP-BINDING PROTEIN"/>
    <property type="match status" value="1"/>
</dbReference>
<gene>
    <name evidence="4" type="ORF">ACFFR3_40810</name>
</gene>
<dbReference type="Pfam" id="PF00005">
    <property type="entry name" value="ABC_tran"/>
    <property type="match status" value="1"/>
</dbReference>
<dbReference type="EMBL" id="JBHMCF010000046">
    <property type="protein sequence ID" value="MFB9475871.1"/>
    <property type="molecule type" value="Genomic_DNA"/>
</dbReference>
<evidence type="ECO:0000313" key="5">
    <source>
        <dbReference type="Proteomes" id="UP001589568"/>
    </source>
</evidence>
<evidence type="ECO:0000256" key="1">
    <source>
        <dbReference type="ARBA" id="ARBA00022741"/>
    </source>
</evidence>
<dbReference type="Gene3D" id="3.40.50.300">
    <property type="entry name" value="P-loop containing nucleotide triphosphate hydrolases"/>
    <property type="match status" value="1"/>
</dbReference>
<evidence type="ECO:0000256" key="2">
    <source>
        <dbReference type="ARBA" id="ARBA00022840"/>
    </source>
</evidence>
<dbReference type="SMART" id="SM00382">
    <property type="entry name" value="AAA"/>
    <property type="match status" value="1"/>
</dbReference>
<dbReference type="RefSeq" id="WP_364376288.1">
    <property type="nucleotide sequence ID" value="NZ_JBHMCF010000046.1"/>
</dbReference>
<dbReference type="PANTHER" id="PTHR42794">
    <property type="entry name" value="HEMIN IMPORT ATP-BINDING PROTEIN HMUV"/>
    <property type="match status" value="1"/>
</dbReference>
<keyword evidence="2 4" id="KW-0067">ATP-binding</keyword>
<evidence type="ECO:0000259" key="3">
    <source>
        <dbReference type="PROSITE" id="PS50893"/>
    </source>
</evidence>
<keyword evidence="1" id="KW-0547">Nucleotide-binding</keyword>